<dbReference type="InterPro" id="IPR010272">
    <property type="entry name" value="T6SS_TssF"/>
</dbReference>
<proteinExistence type="predicted"/>
<name>A0A2T1AC03_TRISK</name>
<dbReference type="OrthoDB" id="9763676at2"/>
<reference evidence="1 2" key="1">
    <citation type="submission" date="2018-03" db="EMBL/GenBank/DDBJ databases">
        <title>Genomic Encyclopedia of Archaeal and Bacterial Type Strains, Phase II (KMG-II): from individual species to whole genera.</title>
        <authorList>
            <person name="Goeker M."/>
        </authorList>
    </citation>
    <scope>NUCLEOTIDE SEQUENCE [LARGE SCALE GENOMIC DNA]</scope>
    <source>
        <strain evidence="1 2">DSM 25328</strain>
    </source>
</reference>
<protein>
    <submittedName>
        <fullName evidence="1">Type VI secretion system protein ImpG</fullName>
    </submittedName>
</protein>
<dbReference type="PIRSF" id="PIRSF028304">
    <property type="entry name" value="UCP028304"/>
    <property type="match status" value="1"/>
</dbReference>
<dbReference type="AlphaFoldDB" id="A0A2T1AC03"/>
<comment type="caution">
    <text evidence="1">The sequence shown here is derived from an EMBL/GenBank/DDBJ whole genome shotgun (WGS) entry which is preliminary data.</text>
</comment>
<sequence length="641" mass="70978">MKRAFRDSYNRELALLRERTAEFAADYPGLADRLGGLLADNLDPAVAGLLEGTAFMAARVQLKIDEEFSTFTEALIDQLLPQALAPIPSVMLAQAEIPDDTDAIVDGLAIPRGAYMDARFRDADKRISCRFSLAGPLTIWPLELTGLQYFAAPGPLGALGQDVAPGARAGLAVDFARVGPSGKMDGARIRDLALDRLDIHLTGPMAEATALYEQLIAGTTRISLRWLSPQGDPVFVHLPPSALTQGGFDRDERLLPNHTRLFDGYALLREFFIFPRKFLAVRLEGLQRYIKAMPGSEFQVVFEFAQADETLATRLGPDHMALRCVPAINLFEESAATVRVDHKHSEFVVMPNSTPVTHYEIHDILDVQAHFSSLQTRAEVRPLYALAKDGPDPRQSYFYTARHRLRRLSARERRYGVPRSQYRGTETYLSLYEPPGGEEIQRLHLRTLASNRHLPEQLPLSEDRNDFYLNDDQGIGFAVRVAPTPPRYPMGQDTAAVGPRGQEGHAYWRLISYLSLNQLGLEGRGGDNSAGALREMLSLFADHSDSMARAAVGGLIGVRSRPITRTIEMADGFHAARGLEVTLTFNEEDYESSGVIVIGAVLDRFLSEYAAVNSFTQVVIETRQRGHIKTWPARTGQGPLL</sequence>
<dbReference type="RefSeq" id="WP_106164637.1">
    <property type="nucleotide sequence ID" value="NZ_PVUF01000011.1"/>
</dbReference>
<organism evidence="1 2">
    <name type="scientific">Tritonibacter scottomollicae</name>
    <name type="common">Epibacterium scottomollicae</name>
    <dbReference type="NCBI Taxonomy" id="483013"/>
    <lineage>
        <taxon>Bacteria</taxon>
        <taxon>Pseudomonadati</taxon>
        <taxon>Pseudomonadota</taxon>
        <taxon>Alphaproteobacteria</taxon>
        <taxon>Rhodobacterales</taxon>
        <taxon>Paracoccaceae</taxon>
        <taxon>Tritonibacter</taxon>
    </lineage>
</organism>
<dbReference type="PANTHER" id="PTHR35370:SF1">
    <property type="entry name" value="TYPE VI SECRETION SYSTEM COMPONENT TSSF1"/>
    <property type="match status" value="1"/>
</dbReference>
<dbReference type="EMBL" id="PVUF01000011">
    <property type="protein sequence ID" value="PRZ46140.1"/>
    <property type="molecule type" value="Genomic_DNA"/>
</dbReference>
<dbReference type="NCBIfam" id="TIGR03359">
    <property type="entry name" value="VI_chp_6"/>
    <property type="match status" value="1"/>
</dbReference>
<dbReference type="Pfam" id="PF05947">
    <property type="entry name" value="T6SS_TssF"/>
    <property type="match status" value="1"/>
</dbReference>
<dbReference type="PANTHER" id="PTHR35370">
    <property type="entry name" value="CYTOPLASMIC PROTEIN-RELATED-RELATED"/>
    <property type="match status" value="1"/>
</dbReference>
<gene>
    <name evidence="1" type="ORF">CLV89_11131</name>
</gene>
<dbReference type="Proteomes" id="UP000237718">
    <property type="component" value="Unassembled WGS sequence"/>
</dbReference>
<accession>A0A2T1AC03</accession>
<evidence type="ECO:0000313" key="2">
    <source>
        <dbReference type="Proteomes" id="UP000237718"/>
    </source>
</evidence>
<evidence type="ECO:0000313" key="1">
    <source>
        <dbReference type="EMBL" id="PRZ46140.1"/>
    </source>
</evidence>